<dbReference type="PRINTS" id="PR01158">
    <property type="entry name" value="TOPISMRASEII"/>
</dbReference>
<dbReference type="PRINTS" id="PR00418">
    <property type="entry name" value="TPI2FAMILY"/>
</dbReference>
<dbReference type="FunFam" id="3.30.1490.30:FF:000001">
    <property type="entry name" value="DNA topoisomerase 2"/>
    <property type="match status" value="1"/>
</dbReference>
<dbReference type="FunFam" id="3.30.230.10:FF:000008">
    <property type="entry name" value="DNA topoisomerase 2"/>
    <property type="match status" value="1"/>
</dbReference>
<dbReference type="EMBL" id="AUPL01001498">
    <property type="protein sequence ID" value="ESL10763.1"/>
    <property type="molecule type" value="Genomic_DNA"/>
</dbReference>
<evidence type="ECO:0000256" key="6">
    <source>
        <dbReference type="ARBA" id="ARBA00022741"/>
    </source>
</evidence>
<keyword evidence="9 12" id="KW-0799">Topoisomerase</keyword>
<feature type="active site" description="O-(5'-phospho-DNA)-tyrosine intermediate" evidence="12">
    <location>
        <position position="775"/>
    </location>
</feature>
<dbReference type="Pfam" id="PF16898">
    <property type="entry name" value="TOPRIM_C"/>
    <property type="match status" value="1"/>
</dbReference>
<keyword evidence="7 13" id="KW-0067">ATP-binding</keyword>
<dbReference type="InterPro" id="IPR020568">
    <property type="entry name" value="Ribosomal_Su5_D2-typ_SF"/>
</dbReference>
<name>A0A061J5P8_TRYRA</name>
<gene>
    <name evidence="17" type="ORF">TRSC58_01498</name>
</gene>
<feature type="compositionally biased region" description="Basic residues" evidence="14">
    <location>
        <begin position="1303"/>
        <end position="1315"/>
    </location>
</feature>
<comment type="catalytic activity">
    <reaction evidence="1 12 13">
        <text>ATP-dependent breakage, passage and rejoining of double-stranded DNA.</text>
        <dbReference type="EC" id="5.6.2.2"/>
    </reaction>
</comment>
<evidence type="ECO:0000256" key="12">
    <source>
        <dbReference type="PROSITE-ProRule" id="PRU01384"/>
    </source>
</evidence>
<dbReference type="InterPro" id="IPR013760">
    <property type="entry name" value="Topo_IIA-like_dom_sf"/>
</dbReference>
<feature type="domain" description="Toprim" evidence="15">
    <location>
        <begin position="428"/>
        <end position="542"/>
    </location>
</feature>
<dbReference type="PROSITE" id="PS50880">
    <property type="entry name" value="TOPRIM"/>
    <property type="match status" value="1"/>
</dbReference>
<dbReference type="PANTHER" id="PTHR10169:SF38">
    <property type="entry name" value="DNA TOPOISOMERASE 2"/>
    <property type="match status" value="1"/>
</dbReference>
<dbReference type="SUPFAM" id="SSF55874">
    <property type="entry name" value="ATPase domain of HSP90 chaperone/DNA topoisomerase II/histidine kinase"/>
    <property type="match status" value="1"/>
</dbReference>
<feature type="region of interest" description="Disordered" evidence="14">
    <location>
        <begin position="1225"/>
        <end position="1334"/>
    </location>
</feature>
<dbReference type="InterPro" id="IPR014721">
    <property type="entry name" value="Ribsml_uS5_D2-typ_fold_subgr"/>
</dbReference>
<evidence type="ECO:0000256" key="2">
    <source>
        <dbReference type="ARBA" id="ARBA00001913"/>
    </source>
</evidence>
<dbReference type="Gene3D" id="3.30.565.10">
    <property type="entry name" value="Histidine kinase-like ATPase, C-terminal domain"/>
    <property type="match status" value="1"/>
</dbReference>
<evidence type="ECO:0000256" key="9">
    <source>
        <dbReference type="ARBA" id="ARBA00023029"/>
    </source>
</evidence>
<comment type="subunit">
    <text evidence="13">Homodimer.</text>
</comment>
<dbReference type="Gene3D" id="3.40.50.670">
    <property type="match status" value="1"/>
</dbReference>
<keyword evidence="5" id="KW-0479">Metal-binding</keyword>
<dbReference type="InterPro" id="IPR001154">
    <property type="entry name" value="TopoII_euk"/>
</dbReference>
<comment type="similarity">
    <text evidence="4 13">Belongs to the type II topoisomerase family.</text>
</comment>
<dbReference type="InterPro" id="IPR003594">
    <property type="entry name" value="HATPase_dom"/>
</dbReference>
<evidence type="ECO:0000256" key="11">
    <source>
        <dbReference type="ARBA" id="ARBA00023235"/>
    </source>
</evidence>
<comment type="cofactor">
    <cofactor evidence="2">
        <name>Ca(2+)</name>
        <dbReference type="ChEBI" id="CHEBI:29108"/>
    </cofactor>
</comment>
<dbReference type="PANTHER" id="PTHR10169">
    <property type="entry name" value="DNA TOPOISOMERASE/GYRASE"/>
    <property type="match status" value="1"/>
</dbReference>
<dbReference type="VEuPathDB" id="TriTrypDB:TRSC58_01498"/>
<dbReference type="InterPro" id="IPR013506">
    <property type="entry name" value="Topo_IIA_bsu_dom2"/>
</dbReference>
<dbReference type="InterPro" id="IPR031660">
    <property type="entry name" value="TOPRIM_C"/>
</dbReference>
<dbReference type="CDD" id="cd03481">
    <property type="entry name" value="TopoIIA_Trans_ScTopoIIA"/>
    <property type="match status" value="1"/>
</dbReference>
<dbReference type="InterPro" id="IPR034157">
    <property type="entry name" value="TOPRIM_TopoII"/>
</dbReference>
<proteinExistence type="inferred from homology"/>
<evidence type="ECO:0000256" key="14">
    <source>
        <dbReference type="SAM" id="MobiDB-lite"/>
    </source>
</evidence>
<dbReference type="InterPro" id="IPR018522">
    <property type="entry name" value="TopoIIA_CS"/>
</dbReference>
<dbReference type="GO" id="GO:0000712">
    <property type="term" value="P:resolution of meiotic recombination intermediates"/>
    <property type="evidence" value="ECO:0007669"/>
    <property type="project" value="TreeGrafter"/>
</dbReference>
<dbReference type="OrthoDB" id="276498at2759"/>
<keyword evidence="10 12" id="KW-0238">DNA-binding</keyword>
<dbReference type="GO" id="GO:0006265">
    <property type="term" value="P:DNA topological change"/>
    <property type="evidence" value="ECO:0007669"/>
    <property type="project" value="UniProtKB-UniRule"/>
</dbReference>
<dbReference type="FunFam" id="3.40.50.670:FF:000001">
    <property type="entry name" value="DNA topoisomerase 2"/>
    <property type="match status" value="2"/>
</dbReference>
<evidence type="ECO:0000256" key="7">
    <source>
        <dbReference type="ARBA" id="ARBA00022840"/>
    </source>
</evidence>
<evidence type="ECO:0000313" key="18">
    <source>
        <dbReference type="Proteomes" id="UP000031737"/>
    </source>
</evidence>
<evidence type="ECO:0000313" key="17">
    <source>
        <dbReference type="EMBL" id="ESL10763.1"/>
    </source>
</evidence>
<dbReference type="Pfam" id="PF02518">
    <property type="entry name" value="HATPase_c"/>
    <property type="match status" value="1"/>
</dbReference>
<dbReference type="PROSITE" id="PS52040">
    <property type="entry name" value="TOPO_IIA"/>
    <property type="match status" value="1"/>
</dbReference>
<dbReference type="Gene3D" id="3.30.230.10">
    <property type="match status" value="1"/>
</dbReference>
<comment type="cofactor">
    <cofactor evidence="3">
        <name>Mg(2+)</name>
        <dbReference type="ChEBI" id="CHEBI:18420"/>
    </cofactor>
</comment>
<dbReference type="Pfam" id="PF00204">
    <property type="entry name" value="DNA_gyraseB"/>
    <property type="match status" value="1"/>
</dbReference>
<dbReference type="Gene3D" id="1.10.268.10">
    <property type="entry name" value="Topoisomerase, domain 3"/>
    <property type="match status" value="1"/>
</dbReference>
<evidence type="ECO:0000256" key="1">
    <source>
        <dbReference type="ARBA" id="ARBA00000185"/>
    </source>
</evidence>
<evidence type="ECO:0000256" key="3">
    <source>
        <dbReference type="ARBA" id="ARBA00001946"/>
    </source>
</evidence>
<comment type="caution">
    <text evidence="17">The sequence shown here is derived from an EMBL/GenBank/DDBJ whole genome shotgun (WGS) entry which is preliminary data.</text>
</comment>
<dbReference type="Proteomes" id="UP000031737">
    <property type="component" value="Unassembled WGS sequence"/>
</dbReference>
<dbReference type="InterPro" id="IPR013758">
    <property type="entry name" value="Topo_IIA_A/C_ab"/>
</dbReference>
<dbReference type="Pfam" id="PF01751">
    <property type="entry name" value="Toprim"/>
    <property type="match status" value="1"/>
</dbReference>
<protein>
    <recommendedName>
        <fullName evidence="13">DNA topoisomerase 2</fullName>
        <ecNumber evidence="13">5.6.2.2</ecNumber>
    </recommendedName>
</protein>
<evidence type="ECO:0000256" key="13">
    <source>
        <dbReference type="RuleBase" id="RU362094"/>
    </source>
</evidence>
<reference evidence="17 18" key="1">
    <citation type="submission" date="2013-07" db="EMBL/GenBank/DDBJ databases">
        <authorList>
            <person name="Stoco P.H."/>
            <person name="Wagner G."/>
            <person name="Gerber A."/>
            <person name="Zaha A."/>
            <person name="Thompson C."/>
            <person name="Bartholomeu D.C."/>
            <person name="Luckemeyer D.D."/>
            <person name="Bahia D."/>
            <person name="Loreto E."/>
            <person name="Prestes E.B."/>
            <person name="Lima F.M."/>
            <person name="Rodrigues-Luiz G."/>
            <person name="Vallejo G.A."/>
            <person name="Filho J.F."/>
            <person name="Monteiro K.M."/>
            <person name="Tyler K.M."/>
            <person name="de Almeida L.G."/>
            <person name="Ortiz M.F."/>
            <person name="Siervo M.A."/>
            <person name="de Moraes M.H."/>
            <person name="Cunha O.L."/>
            <person name="Mendonca-Neto R."/>
            <person name="Silva R."/>
            <person name="Teixeira S.M."/>
            <person name="Murta S.M."/>
            <person name="Sincero T.C."/>
            <person name="Mendes T.A."/>
            <person name="Urmenyi T.P."/>
            <person name="Silva V.G."/>
            <person name="da Rocha W.D."/>
            <person name="Andersson B."/>
            <person name="Romanha A.J."/>
            <person name="Steindel M."/>
            <person name="de Vasconcelos A.T."/>
            <person name="Grisard E.C."/>
        </authorList>
    </citation>
    <scope>NUCLEOTIDE SEQUENCE [LARGE SCALE GENOMIC DNA]</scope>
    <source>
        <strain evidence="17 18">SC58</strain>
    </source>
</reference>
<dbReference type="PROSITE" id="PS00177">
    <property type="entry name" value="TOPOISOMERASE_II"/>
    <property type="match status" value="1"/>
</dbReference>
<dbReference type="InterPro" id="IPR006171">
    <property type="entry name" value="TOPRIM_dom"/>
</dbReference>
<keyword evidence="8" id="KW-0460">Magnesium</keyword>
<evidence type="ECO:0000259" key="16">
    <source>
        <dbReference type="PROSITE" id="PS52040"/>
    </source>
</evidence>
<dbReference type="GO" id="GO:0005634">
    <property type="term" value="C:nucleus"/>
    <property type="evidence" value="ECO:0007669"/>
    <property type="project" value="TreeGrafter"/>
</dbReference>
<dbReference type="FunFam" id="3.90.199.10:FF:000002">
    <property type="entry name" value="DNA topoisomerase 2"/>
    <property type="match status" value="1"/>
</dbReference>
<feature type="compositionally biased region" description="Acidic residues" evidence="14">
    <location>
        <begin position="1432"/>
        <end position="1444"/>
    </location>
</feature>
<dbReference type="GO" id="GO:0000819">
    <property type="term" value="P:sister chromatid segregation"/>
    <property type="evidence" value="ECO:0007669"/>
    <property type="project" value="TreeGrafter"/>
</dbReference>
<dbReference type="InterPro" id="IPR002205">
    <property type="entry name" value="Topo_IIA_dom_A"/>
</dbReference>
<dbReference type="EC" id="5.6.2.2" evidence="13"/>
<dbReference type="Pfam" id="PF00521">
    <property type="entry name" value="DNA_topoisoIV"/>
    <property type="match status" value="1"/>
</dbReference>
<evidence type="ECO:0000259" key="15">
    <source>
        <dbReference type="PROSITE" id="PS50880"/>
    </source>
</evidence>
<keyword evidence="11 12" id="KW-0413">Isomerase</keyword>
<dbReference type="FunFam" id="3.30.565.10:FF:000004">
    <property type="entry name" value="DNA topoisomerase 2"/>
    <property type="match status" value="1"/>
</dbReference>
<feature type="compositionally biased region" description="Low complexity" evidence="14">
    <location>
        <begin position="1445"/>
        <end position="1455"/>
    </location>
</feature>
<evidence type="ECO:0000256" key="5">
    <source>
        <dbReference type="ARBA" id="ARBA00022723"/>
    </source>
</evidence>
<keyword evidence="18" id="KW-1185">Reference proteome</keyword>
<keyword evidence="6 13" id="KW-0547">Nucleotide-binding</keyword>
<dbReference type="SUPFAM" id="SSF54211">
    <property type="entry name" value="Ribosomal protein S5 domain 2-like"/>
    <property type="match status" value="1"/>
</dbReference>
<dbReference type="GO" id="GO:0046872">
    <property type="term" value="F:metal ion binding"/>
    <property type="evidence" value="ECO:0007669"/>
    <property type="project" value="UniProtKB-KW"/>
</dbReference>
<feature type="compositionally biased region" description="Acidic residues" evidence="14">
    <location>
        <begin position="1253"/>
        <end position="1262"/>
    </location>
</feature>
<dbReference type="InterPro" id="IPR013759">
    <property type="entry name" value="Topo_IIA_B_C"/>
</dbReference>
<comment type="function">
    <text evidence="13">Control of topological states of DNA by transient breakage and subsequent rejoining of DNA strands. Topoisomerase II makes double-strand breaks.</text>
</comment>
<dbReference type="GO" id="GO:0003918">
    <property type="term" value="F:DNA topoisomerase type II (double strand cut, ATP-hydrolyzing) activity"/>
    <property type="evidence" value="ECO:0007669"/>
    <property type="project" value="UniProtKB-UniRule"/>
</dbReference>
<dbReference type="Gene3D" id="3.30.1490.30">
    <property type="match status" value="1"/>
</dbReference>
<dbReference type="FunFam" id="1.10.268.10:FF:000014">
    <property type="entry name" value="DNA topoisomerase 2"/>
    <property type="match status" value="1"/>
</dbReference>
<dbReference type="GO" id="GO:0003677">
    <property type="term" value="F:DNA binding"/>
    <property type="evidence" value="ECO:0007669"/>
    <property type="project" value="UniProtKB-UniRule"/>
</dbReference>
<evidence type="ECO:0000256" key="4">
    <source>
        <dbReference type="ARBA" id="ARBA00011080"/>
    </source>
</evidence>
<organism evidence="17 18">
    <name type="scientific">Trypanosoma rangeli SC58</name>
    <dbReference type="NCBI Taxonomy" id="429131"/>
    <lineage>
        <taxon>Eukaryota</taxon>
        <taxon>Discoba</taxon>
        <taxon>Euglenozoa</taxon>
        <taxon>Kinetoplastea</taxon>
        <taxon>Metakinetoplastina</taxon>
        <taxon>Trypanosomatida</taxon>
        <taxon>Trypanosomatidae</taxon>
        <taxon>Trypanosoma</taxon>
        <taxon>Herpetosoma</taxon>
    </lineage>
</organism>
<dbReference type="GO" id="GO:0005524">
    <property type="term" value="F:ATP binding"/>
    <property type="evidence" value="ECO:0007669"/>
    <property type="project" value="UniProtKB-UniRule"/>
</dbReference>
<accession>A0A061J5P8</accession>
<evidence type="ECO:0000256" key="8">
    <source>
        <dbReference type="ARBA" id="ARBA00022842"/>
    </source>
</evidence>
<dbReference type="CDD" id="cd03365">
    <property type="entry name" value="TOPRIM_TopoIIA"/>
    <property type="match status" value="1"/>
</dbReference>
<dbReference type="InterPro" id="IPR001241">
    <property type="entry name" value="Topo_IIA"/>
</dbReference>
<dbReference type="SMART" id="SM00434">
    <property type="entry name" value="TOP4c"/>
    <property type="match status" value="1"/>
</dbReference>
<feature type="region of interest" description="Disordered" evidence="14">
    <location>
        <begin position="1395"/>
        <end position="1455"/>
    </location>
</feature>
<dbReference type="SMART" id="SM00433">
    <property type="entry name" value="TOP2c"/>
    <property type="match status" value="1"/>
</dbReference>
<evidence type="ECO:0000256" key="10">
    <source>
        <dbReference type="ARBA" id="ARBA00023125"/>
    </source>
</evidence>
<dbReference type="Gene3D" id="3.90.199.10">
    <property type="entry name" value="Topoisomerase II, domain 5"/>
    <property type="match status" value="1"/>
</dbReference>
<dbReference type="SUPFAM" id="SSF56719">
    <property type="entry name" value="Type II DNA topoisomerase"/>
    <property type="match status" value="1"/>
</dbReference>
<dbReference type="Gene3D" id="3.30.1360.40">
    <property type="match status" value="1"/>
</dbReference>
<feature type="domain" description="Topo IIA-type catalytic" evidence="16">
    <location>
        <begin position="685"/>
        <end position="1157"/>
    </location>
</feature>
<sequence length="1455" mass="164420">MTKRTVEEIYQKKTQHEHILARPDMYIGTIEPVTEDMWVYDEAENIMKVRKCTWTPGLYKIFDEILVNAADNKVRDPLGQTAIKVWIDAERGMVRVYNNGEGIPVQRHREHNLWVPEMIFGYLLTSSNYDDTEAKVTGGRNGFGAKLTNVFSSRFEVETVHSRSRKKFFMRWRNNMLESEEPVITPCDGPDYTIVTFYPDFAKFNLQGFGEDMVHMMRRRVYDVAGCTDKSLRCYLNDTKIACSTFLEYVDLYPMMGEERKAASYARVNGRWEVCVRVSNIGFQQVSFVNSIATTRGGTHVRYITDQVIAKVTEQAKRKSKTEVKPHMIRPHLFVFINCLVENPGFDSQTKETLNTPKARFGSICELPPAMIDCILKSSVVERAVEMANSKLTREIASKLRNADRKQILGIPKLDDANEAGGKHGHRCTLILTEGDSAKALCTAGLAVKDRDYFGVFPLRGKPLNVRDAALKKVMACAEFQAISKIMGLDISKKQTGVEGLRYGHLMIMSDQDHDGSHIKGLIINMIHHYWPDLIRAPGFLQQFITPIVKARRKGRGDGDDRAISFFSMPDYFEWKNAIGDGIRNYEIRYYKGLGTSGAKEGREYFENIDRHRLDFVREDASDEARIVMAFAKDKVEERKHWITQFRANTNVNESMNYNVQTVRYSEFVDKELILFSVADCERSIPSMIDGLKPGQRKIIFASFKRNLTRSIKVVQLAGYVSEHAAYHHGEQSLVQTIVGLAQDFVGANNVPLLQQDGQFGTRLQGGKDHAAGRYIFTRLTNLARYIFHASDDFVVDYKDDDGLSVEPFYYVPVIPMVLVNGTSGIGTGFATNIPNYSPLDVIDNLMRLLRGEEVQPMKPWYFGFTGTIKEKEKGKFVSVGCATVRPDGIVHITELPVGTWTQTYKKFLEELREKEVVVQYREHNTDVTIDFEVFVHPEVLQQWVAQGCVEEKLQLREYIHATNIIAFDREGQITKYLDAEAVLKAFYLVRLEYYVKRRDFLIGDLRSVASKLENMVRFVTEVVDGHLVVTRRRKRELLEELRQRGYTPFPPHQKKNMSSTTIQQEDEEAVEDAANAMTEEVFLTLQSAVDAAEDADSGEAPEVQQAARDYDYLLGMRLWNLTAEMIARLQAQLQKARDELATLQKQTPKDLWAADLNQLRPRIEKFFEGRVKEIASVQRKKMEKTRPFDPRRLRVPLLSDKARQALAKELVKSEKKVGRVECVDGNAGDATKNTSAGREPAVKRRRKRRSDDDDDSDDVGEGDSLSDTSDDWRPAGGGASDAVVLDDDDDPGNKANGGAKKPLPKRPAAKRAPQKPRSAGAKRAKTETTPKTLVTDDFDIDNFGIEALTRTAARPTDVATSAAATAAAAVTVAPRRAVVLEEDADDDLVLLGISGVRQKKSPPALATKRAPARPQKPQVSRKRRRSRSSDEDSFSDEDEDDEASSGSSSYDFSD</sequence>
<dbReference type="InterPro" id="IPR050634">
    <property type="entry name" value="DNA_Topoisomerase_II"/>
</dbReference>
<dbReference type="InterPro" id="IPR036890">
    <property type="entry name" value="HATPase_C_sf"/>
</dbReference>
<dbReference type="CDD" id="cd16930">
    <property type="entry name" value="HATPase_TopII-like"/>
    <property type="match status" value="1"/>
</dbReference>
<dbReference type="InterPro" id="IPR013757">
    <property type="entry name" value="Topo_IIA_A_a_sf"/>
</dbReference>